<protein>
    <submittedName>
        <fullName evidence="2">DUF4844 domain-containing protein</fullName>
    </submittedName>
</protein>
<evidence type="ECO:0000313" key="3">
    <source>
        <dbReference type="Proteomes" id="UP001176429"/>
    </source>
</evidence>
<dbReference type="Proteomes" id="UP001176429">
    <property type="component" value="Unassembled WGS sequence"/>
</dbReference>
<keyword evidence="3" id="KW-1185">Reference proteome</keyword>
<evidence type="ECO:0000313" key="2">
    <source>
        <dbReference type="EMBL" id="MDO7874871.1"/>
    </source>
</evidence>
<comment type="caution">
    <text evidence="2">The sequence shown here is derived from an EMBL/GenBank/DDBJ whole genome shotgun (WGS) entry which is preliminary data.</text>
</comment>
<proteinExistence type="predicted"/>
<organism evidence="2 3">
    <name type="scientific">Hymenobacter aranciens</name>
    <dbReference type="NCBI Taxonomy" id="3063996"/>
    <lineage>
        <taxon>Bacteria</taxon>
        <taxon>Pseudomonadati</taxon>
        <taxon>Bacteroidota</taxon>
        <taxon>Cytophagia</taxon>
        <taxon>Cytophagales</taxon>
        <taxon>Hymenobacteraceae</taxon>
        <taxon>Hymenobacter</taxon>
    </lineage>
</organism>
<dbReference type="RefSeq" id="WP_305006187.1">
    <property type="nucleotide sequence ID" value="NZ_JAUQSY010000005.1"/>
</dbReference>
<keyword evidence="1" id="KW-0732">Signal</keyword>
<dbReference type="EMBL" id="JAUQSY010000005">
    <property type="protein sequence ID" value="MDO7874871.1"/>
    <property type="molecule type" value="Genomic_DNA"/>
</dbReference>
<reference evidence="2" key="1">
    <citation type="submission" date="2023-07" db="EMBL/GenBank/DDBJ databases">
        <authorList>
            <person name="Kim M.K."/>
        </authorList>
    </citation>
    <scope>NUCLEOTIDE SEQUENCE</scope>
    <source>
        <strain evidence="2">ASUV-10-1</strain>
    </source>
</reference>
<dbReference type="Gene3D" id="1.20.1480.40">
    <property type="entry name" value="Uncharacterised protein PF16133, DUF4844"/>
    <property type="match status" value="1"/>
</dbReference>
<evidence type="ECO:0000256" key="1">
    <source>
        <dbReference type="SAM" id="SignalP"/>
    </source>
</evidence>
<accession>A0ABT9BDV7</accession>
<feature type="signal peptide" evidence="1">
    <location>
        <begin position="1"/>
        <end position="19"/>
    </location>
</feature>
<name>A0ABT9BDV7_9BACT</name>
<sequence>MIRILLTLALGLSLSAAYAQTGTTMVVPRTAIGQLEDLMEVTKKAAAKPKSNSKLPAEANPELNRYLVIAADDFVRVTRETPTREAYLAAIDKGLGRLTTLATSKELRQQVADYYLDLIEIVGLDSSDGKLDTFVAQAGIK</sequence>
<feature type="chain" id="PRO_5046903235" evidence="1">
    <location>
        <begin position="20"/>
        <end position="141"/>
    </location>
</feature>
<gene>
    <name evidence="2" type="ORF">Q5H93_09025</name>
</gene>
<dbReference type="InterPro" id="IPR038360">
    <property type="entry name" value="DUF4844_sf"/>
</dbReference>